<dbReference type="Proteomes" id="UP001221558">
    <property type="component" value="Chromosome"/>
</dbReference>
<proteinExistence type="predicted"/>
<organism evidence="1 2">
    <name type="scientific">Sphingobacterium oryzagri</name>
    <dbReference type="NCBI Taxonomy" id="3025669"/>
    <lineage>
        <taxon>Bacteria</taxon>
        <taxon>Pseudomonadati</taxon>
        <taxon>Bacteroidota</taxon>
        <taxon>Sphingobacteriia</taxon>
        <taxon>Sphingobacteriales</taxon>
        <taxon>Sphingobacteriaceae</taxon>
        <taxon>Sphingobacterium</taxon>
    </lineage>
</organism>
<evidence type="ECO:0000313" key="1">
    <source>
        <dbReference type="EMBL" id="WDF67035.1"/>
    </source>
</evidence>
<name>A0ABY7WDT1_9SPHI</name>
<gene>
    <name evidence="1" type="ORF">PQ465_12035</name>
</gene>
<keyword evidence="2" id="KW-1185">Reference proteome</keyword>
<dbReference type="EMBL" id="CP117880">
    <property type="protein sequence ID" value="WDF67035.1"/>
    <property type="molecule type" value="Genomic_DNA"/>
</dbReference>
<sequence length="117" mass="13763">MIIGISALSCQNSYDHNSYRDYRFVHTIPDSLRTDEDKVILRKLVNIIVNDYEVKNNNVKLKSSKDDFKNQGIPIAYYYKINEDLDELNKYVNAIDTLDMKVLIDSLKEDMRRLVIE</sequence>
<dbReference type="RefSeq" id="WP_274265771.1">
    <property type="nucleotide sequence ID" value="NZ_CP117880.1"/>
</dbReference>
<reference evidence="1 2" key="1">
    <citation type="submission" date="2023-02" db="EMBL/GenBank/DDBJ databases">
        <title>Genome sequence of Sphingobacterium sp. KACC 22765.</title>
        <authorList>
            <person name="Kim S."/>
            <person name="Heo J."/>
            <person name="Kwon S.-W."/>
        </authorList>
    </citation>
    <scope>NUCLEOTIDE SEQUENCE [LARGE SCALE GENOMIC DNA]</scope>
    <source>
        <strain evidence="1 2">KACC 22765</strain>
    </source>
</reference>
<evidence type="ECO:0000313" key="2">
    <source>
        <dbReference type="Proteomes" id="UP001221558"/>
    </source>
</evidence>
<evidence type="ECO:0008006" key="3">
    <source>
        <dbReference type="Google" id="ProtNLM"/>
    </source>
</evidence>
<accession>A0ABY7WDT1</accession>
<protein>
    <recommendedName>
        <fullName evidence="3">DUF4296 domain-containing protein</fullName>
    </recommendedName>
</protein>